<proteinExistence type="predicted"/>
<dbReference type="RefSeq" id="WP_013555531.1">
    <property type="nucleotide sequence ID" value="NC_014958.1"/>
</dbReference>
<gene>
    <name evidence="1" type="ordered locus">Deima_0365</name>
</gene>
<evidence type="ECO:0000313" key="2">
    <source>
        <dbReference type="Proteomes" id="UP000008635"/>
    </source>
</evidence>
<dbReference type="AlphaFoldDB" id="E8U381"/>
<dbReference type="InterPro" id="IPR012337">
    <property type="entry name" value="RNaseH-like_sf"/>
</dbReference>
<reference evidence="1 2" key="1">
    <citation type="journal article" date="2011" name="Stand. Genomic Sci.">
        <title>Complete genome sequence of Deinococcus maricopensis type strain (LB-34).</title>
        <authorList>
            <person name="Pukall R."/>
            <person name="Zeytun A."/>
            <person name="Lucas S."/>
            <person name="Lapidus A."/>
            <person name="Hammon N."/>
            <person name="Deshpande S."/>
            <person name="Nolan M."/>
            <person name="Cheng J.F."/>
            <person name="Pitluck S."/>
            <person name="Liolios K."/>
            <person name="Pagani I."/>
            <person name="Mikhailova N."/>
            <person name="Ivanova N."/>
            <person name="Mavromatis K."/>
            <person name="Pati A."/>
            <person name="Tapia R."/>
            <person name="Han C."/>
            <person name="Goodwin L."/>
            <person name="Chen A."/>
            <person name="Palaniappan K."/>
            <person name="Land M."/>
            <person name="Hauser L."/>
            <person name="Chang Y.J."/>
            <person name="Jeffries C.D."/>
            <person name="Brambilla E.M."/>
            <person name="Rohde M."/>
            <person name="Goker M."/>
            <person name="Detter J.C."/>
            <person name="Woyke T."/>
            <person name="Bristow J."/>
            <person name="Eisen J.A."/>
            <person name="Markowitz V."/>
            <person name="Hugenholtz P."/>
            <person name="Kyrpides N.C."/>
            <person name="Klenk H.P."/>
        </authorList>
    </citation>
    <scope>NUCLEOTIDE SEQUENCE [LARGE SCALE GENOMIC DNA]</scope>
    <source>
        <strain evidence="2">DSM 21211 / LMG 22137 / NRRL B-23946 / LB-34</strain>
    </source>
</reference>
<dbReference type="SUPFAM" id="SSF53098">
    <property type="entry name" value="Ribonuclease H-like"/>
    <property type="match status" value="1"/>
</dbReference>
<organism evidence="1 2">
    <name type="scientific">Deinococcus maricopensis (strain DSM 21211 / LMG 22137 / NRRL B-23946 / LB-34)</name>
    <dbReference type="NCBI Taxonomy" id="709986"/>
    <lineage>
        <taxon>Bacteria</taxon>
        <taxon>Thermotogati</taxon>
        <taxon>Deinococcota</taxon>
        <taxon>Deinococci</taxon>
        <taxon>Deinococcales</taxon>
        <taxon>Deinococcaceae</taxon>
        <taxon>Deinococcus</taxon>
    </lineage>
</organism>
<evidence type="ECO:0000313" key="1">
    <source>
        <dbReference type="EMBL" id="ADV66026.1"/>
    </source>
</evidence>
<accession>E8U381</accession>
<dbReference type="eggNOG" id="COG0847">
    <property type="taxonomic scope" value="Bacteria"/>
</dbReference>
<reference evidence="2" key="2">
    <citation type="submission" date="2011-01" db="EMBL/GenBank/DDBJ databases">
        <title>The complete genome of Deinococcus maricopensis DSM 21211.</title>
        <authorList>
            <consortium name="US DOE Joint Genome Institute (JGI-PGF)"/>
            <person name="Lucas S."/>
            <person name="Copeland A."/>
            <person name="Lapidus A."/>
            <person name="Goodwin L."/>
            <person name="Pitluck S."/>
            <person name="Kyrpides N."/>
            <person name="Mavromatis K."/>
            <person name="Pagani I."/>
            <person name="Ivanova N."/>
            <person name="Ovchinnikova G."/>
            <person name="Zeytun A."/>
            <person name="Detter J.C."/>
            <person name="Han C."/>
            <person name="Land M."/>
            <person name="Hauser L."/>
            <person name="Markowitz V."/>
            <person name="Cheng J.-F."/>
            <person name="Hugenholtz P."/>
            <person name="Woyke T."/>
            <person name="Wu D."/>
            <person name="Pukall R."/>
            <person name="Gehrich-Schroeter G."/>
            <person name="Brambilla E."/>
            <person name="Klenk H.-P."/>
            <person name="Eisen J.A."/>
        </authorList>
    </citation>
    <scope>NUCLEOTIDE SEQUENCE [LARGE SCALE GENOMIC DNA]</scope>
    <source>
        <strain evidence="2">DSM 21211 / LMG 22137 / NRRL B-23946 / LB-34</strain>
    </source>
</reference>
<dbReference type="InterPro" id="IPR036397">
    <property type="entry name" value="RNaseH_sf"/>
</dbReference>
<dbReference type="EMBL" id="CP002454">
    <property type="protein sequence ID" value="ADV66026.1"/>
    <property type="molecule type" value="Genomic_DNA"/>
</dbReference>
<dbReference type="GO" id="GO:0003676">
    <property type="term" value="F:nucleic acid binding"/>
    <property type="evidence" value="ECO:0007669"/>
    <property type="project" value="InterPro"/>
</dbReference>
<dbReference type="Proteomes" id="UP000008635">
    <property type="component" value="Chromosome"/>
</dbReference>
<sequence>MTLPPARLDAYREALRAYGLTPGQPYRVLAVLTTGLPGEAIEVAVLREDGSAFVRRAFPSVEVEVGAARVHGLDRSGLLGEAPLAEWREALLAELRGFTVRAWAAAFALQALNAALAAGGAEPIQGTVTGVQDLLERAYPDEPRPALRAVCLQLQVPVPDGRSALGTAQATRAVVDALLS</sequence>
<keyword evidence="2" id="KW-1185">Reference proteome</keyword>
<dbReference type="Gene3D" id="3.30.420.10">
    <property type="entry name" value="Ribonuclease H-like superfamily/Ribonuclease H"/>
    <property type="match status" value="1"/>
</dbReference>
<dbReference type="HOGENOM" id="CLU_1493883_0_0_0"/>
<dbReference type="STRING" id="709986.Deima_0365"/>
<dbReference type="KEGG" id="dmr:Deima_0365"/>
<protein>
    <submittedName>
        <fullName evidence="1">Uncharacterized protein</fullName>
    </submittedName>
</protein>
<dbReference type="OrthoDB" id="72907at2"/>
<name>E8U381_DEIML</name>